<evidence type="ECO:0000256" key="1">
    <source>
        <dbReference type="SAM" id="MobiDB-lite"/>
    </source>
</evidence>
<accession>A0A7W6UND2</accession>
<organism evidence="2 3">
    <name type="scientific">Rhizobium esperanzae</name>
    <dbReference type="NCBI Taxonomy" id="1967781"/>
    <lineage>
        <taxon>Bacteria</taxon>
        <taxon>Pseudomonadati</taxon>
        <taxon>Pseudomonadota</taxon>
        <taxon>Alphaproteobacteria</taxon>
        <taxon>Hyphomicrobiales</taxon>
        <taxon>Rhizobiaceae</taxon>
        <taxon>Rhizobium/Agrobacterium group</taxon>
        <taxon>Rhizobium</taxon>
    </lineage>
</organism>
<dbReference type="Proteomes" id="UP000533724">
    <property type="component" value="Unassembled WGS sequence"/>
</dbReference>
<protein>
    <submittedName>
        <fullName evidence="2">Uncharacterized protein</fullName>
    </submittedName>
</protein>
<name>A0A7W6UND2_9HYPH</name>
<gene>
    <name evidence="2" type="ORF">GGE15_003483</name>
</gene>
<dbReference type="AlphaFoldDB" id="A0A7W6UND2"/>
<dbReference type="EMBL" id="JACIHI010000007">
    <property type="protein sequence ID" value="MBB4440207.1"/>
    <property type="molecule type" value="Genomic_DNA"/>
</dbReference>
<proteinExistence type="predicted"/>
<comment type="caution">
    <text evidence="2">The sequence shown here is derived from an EMBL/GenBank/DDBJ whole genome shotgun (WGS) entry which is preliminary data.</text>
</comment>
<evidence type="ECO:0000313" key="3">
    <source>
        <dbReference type="Proteomes" id="UP000533724"/>
    </source>
</evidence>
<reference evidence="2 3" key="1">
    <citation type="submission" date="2020-08" db="EMBL/GenBank/DDBJ databases">
        <title>Genomic Encyclopedia of Type Strains, Phase IV (KMG-V): Genome sequencing to study the core and pangenomes of soil and plant-associated prokaryotes.</title>
        <authorList>
            <person name="Whitman W."/>
        </authorList>
    </citation>
    <scope>NUCLEOTIDE SEQUENCE [LARGE SCALE GENOMIC DNA]</scope>
    <source>
        <strain evidence="2 3">SEMIA 414</strain>
    </source>
</reference>
<evidence type="ECO:0000313" key="2">
    <source>
        <dbReference type="EMBL" id="MBB4440207.1"/>
    </source>
</evidence>
<sequence length="187" mass="20443">MLDKRDARRSSKPLISLPHRTSEAAPAGTTCRPLSRAVPLVCFYTILPSLYAALHWTRYLGWRCSREPVMNIELNDGISRKPLPSCRSVEHPHRTPLLCLIAGLVASSSSSSTFADDSSTSTTSLFTVGSSIADTGTGYSLFRGPEHGSKDYWIECSCSNGALAVRSCPFLRYKCYCADKPSISCNQ</sequence>
<feature type="region of interest" description="Disordered" evidence="1">
    <location>
        <begin position="1"/>
        <end position="28"/>
    </location>
</feature>